<proteinExistence type="predicted"/>
<dbReference type="Proteomes" id="UP000694892">
    <property type="component" value="Chromosome 5S"/>
</dbReference>
<sequence>MQRNHGLNPVTGELTPCYRLEAPFSRAVSVRAQPGQPGAHLNRVKQMIEQRLQAAVRSMWGSTWETREHSKTVNCL</sequence>
<accession>A0A974HHU9</accession>
<dbReference type="AlphaFoldDB" id="A0A974HHU9"/>
<protein>
    <submittedName>
        <fullName evidence="1">Uncharacterized protein</fullName>
    </submittedName>
</protein>
<reference evidence="2" key="1">
    <citation type="journal article" date="2016" name="Nature">
        <title>Genome evolution in the allotetraploid frog Xenopus laevis.</title>
        <authorList>
            <person name="Session A.M."/>
            <person name="Uno Y."/>
            <person name="Kwon T."/>
            <person name="Chapman J.A."/>
            <person name="Toyoda A."/>
            <person name="Takahashi S."/>
            <person name="Fukui A."/>
            <person name="Hikosaka A."/>
            <person name="Suzuki A."/>
            <person name="Kondo M."/>
            <person name="van Heeringen S.J."/>
            <person name="Quigley I."/>
            <person name="Heinz S."/>
            <person name="Ogino H."/>
            <person name="Ochi H."/>
            <person name="Hellsten U."/>
            <person name="Lyons J.B."/>
            <person name="Simakov O."/>
            <person name="Putnam N."/>
            <person name="Stites J."/>
            <person name="Kuroki Y."/>
            <person name="Tanaka T."/>
            <person name="Michiue T."/>
            <person name="Watanabe M."/>
            <person name="Bogdanovic O."/>
            <person name="Lister R."/>
            <person name="Georgiou G."/>
            <person name="Paranjpe S.S."/>
            <person name="van Kruijsbergen I."/>
            <person name="Shu S."/>
            <person name="Carlson J."/>
            <person name="Kinoshita T."/>
            <person name="Ohta Y."/>
            <person name="Mawaribuchi S."/>
            <person name="Jenkins J."/>
            <person name="Grimwood J."/>
            <person name="Schmutz J."/>
            <person name="Mitros T."/>
            <person name="Mozaffari S.V."/>
            <person name="Suzuki Y."/>
            <person name="Haramoto Y."/>
            <person name="Yamamoto T.S."/>
            <person name="Takagi C."/>
            <person name="Heald R."/>
            <person name="Miller K."/>
            <person name="Haudenschild C."/>
            <person name="Kitzman J."/>
            <person name="Nakayama T."/>
            <person name="Izutsu Y."/>
            <person name="Robert J."/>
            <person name="Fortriede J."/>
            <person name="Burns K."/>
            <person name="Lotay V."/>
            <person name="Karimi K."/>
            <person name="Yasuoka Y."/>
            <person name="Dichmann D.S."/>
            <person name="Flajnik M.F."/>
            <person name="Houston D.W."/>
            <person name="Shendure J."/>
            <person name="DuPasquier L."/>
            <person name="Vize P.D."/>
            <person name="Zorn A.M."/>
            <person name="Ito M."/>
            <person name="Marcotte E.M."/>
            <person name="Wallingford J.B."/>
            <person name="Ito Y."/>
            <person name="Asashima M."/>
            <person name="Ueno N."/>
            <person name="Matsuda Y."/>
            <person name="Veenstra G.J."/>
            <person name="Fujiyama A."/>
            <person name="Harland R.M."/>
            <person name="Taira M."/>
            <person name="Rokhsar D.S."/>
        </authorList>
    </citation>
    <scope>NUCLEOTIDE SEQUENCE [LARGE SCALE GENOMIC DNA]</scope>
    <source>
        <strain evidence="2">J</strain>
    </source>
</reference>
<gene>
    <name evidence="1" type="ORF">XELAEV_18029176mg</name>
</gene>
<dbReference type="EMBL" id="CM004475">
    <property type="protein sequence ID" value="OCT78076.1"/>
    <property type="molecule type" value="Genomic_DNA"/>
</dbReference>
<organism evidence="1 2">
    <name type="scientific">Xenopus laevis</name>
    <name type="common">African clawed frog</name>
    <dbReference type="NCBI Taxonomy" id="8355"/>
    <lineage>
        <taxon>Eukaryota</taxon>
        <taxon>Metazoa</taxon>
        <taxon>Chordata</taxon>
        <taxon>Craniata</taxon>
        <taxon>Vertebrata</taxon>
        <taxon>Euteleostomi</taxon>
        <taxon>Amphibia</taxon>
        <taxon>Batrachia</taxon>
        <taxon>Anura</taxon>
        <taxon>Pipoidea</taxon>
        <taxon>Pipidae</taxon>
        <taxon>Xenopodinae</taxon>
        <taxon>Xenopus</taxon>
        <taxon>Xenopus</taxon>
    </lineage>
</organism>
<evidence type="ECO:0000313" key="1">
    <source>
        <dbReference type="EMBL" id="OCT78076.1"/>
    </source>
</evidence>
<name>A0A974HHU9_XENLA</name>
<evidence type="ECO:0000313" key="2">
    <source>
        <dbReference type="Proteomes" id="UP000694892"/>
    </source>
</evidence>